<organism evidence="1 2">
    <name type="scientific">Limnothrix redekei LRLZ20PSL1</name>
    <dbReference type="NCBI Taxonomy" id="3112953"/>
    <lineage>
        <taxon>Bacteria</taxon>
        <taxon>Bacillati</taxon>
        <taxon>Cyanobacteriota</taxon>
        <taxon>Cyanophyceae</taxon>
        <taxon>Pseudanabaenales</taxon>
        <taxon>Pseudanabaenaceae</taxon>
        <taxon>Limnothrix</taxon>
    </lineage>
</organism>
<evidence type="ECO:0000313" key="2">
    <source>
        <dbReference type="Proteomes" id="UP001604335"/>
    </source>
</evidence>
<protein>
    <submittedName>
        <fullName evidence="1">Uncharacterized protein</fullName>
    </submittedName>
</protein>
<sequence>MSTHPTMLSDGTITVGETVLPAYQFSQTGYAFPSRTILQFLELENHQLPPDLKSFIAINKQTDLSEKFIIIDENFVNFLIELSQKKCHLQATAMLQSFAIHELELCLKNQHGSVDQDQNLVTSDPELPVQSPCKISDPARFNIELKLDPSLSPETESLHSDHLQQIKERNKRLLNLLDEWNANPDHELDRTWDEVMANL</sequence>
<accession>A0ABW7C5F0</accession>
<comment type="caution">
    <text evidence="1">The sequence shown here is derived from an EMBL/GenBank/DDBJ whole genome shotgun (WGS) entry which is preliminary data.</text>
</comment>
<dbReference type="Proteomes" id="UP001604335">
    <property type="component" value="Unassembled WGS sequence"/>
</dbReference>
<name>A0ABW7C5F0_9CYAN</name>
<evidence type="ECO:0000313" key="1">
    <source>
        <dbReference type="EMBL" id="MFG3816367.1"/>
    </source>
</evidence>
<dbReference type="RefSeq" id="WP_393010207.1">
    <property type="nucleotide sequence ID" value="NZ_JAZAQF010000007.1"/>
</dbReference>
<dbReference type="EMBL" id="JAZAQF010000007">
    <property type="protein sequence ID" value="MFG3816367.1"/>
    <property type="molecule type" value="Genomic_DNA"/>
</dbReference>
<proteinExistence type="predicted"/>
<keyword evidence="2" id="KW-1185">Reference proteome</keyword>
<gene>
    <name evidence="1" type="ORF">VPK24_01860</name>
</gene>
<reference evidence="2" key="1">
    <citation type="journal article" date="2024" name="Algal Res.">
        <title>Biochemical, toxicological and genomic investigation of a high-biomass producing Limnothrix strain isolated from Italian shallow drinking water reservoir.</title>
        <authorList>
            <person name="Simonazzi M."/>
            <person name="Shishido T.K."/>
            <person name="Delbaje E."/>
            <person name="Wahlsten M."/>
            <person name="Fewer D.P."/>
            <person name="Sivonen K."/>
            <person name="Pezzolesi L."/>
            <person name="Pistocchi R."/>
        </authorList>
    </citation>
    <scope>NUCLEOTIDE SEQUENCE [LARGE SCALE GENOMIC DNA]</scope>
    <source>
        <strain evidence="2">LRLZ20PSL1</strain>
    </source>
</reference>